<evidence type="ECO:0000256" key="6">
    <source>
        <dbReference type="ARBA" id="ARBA00023125"/>
    </source>
</evidence>
<reference evidence="9" key="1">
    <citation type="submission" date="2020-08" db="EMBL/GenBank/DDBJ databases">
        <title>Genome Sequencing and Pan-Genome Analysis of Migratory bird Vibrio Strains, Inner Mongolia.</title>
        <authorList>
            <person name="Zheng L."/>
        </authorList>
    </citation>
    <scope>NUCLEOTIDE SEQUENCE</scope>
    <source>
        <strain evidence="9">M13F</strain>
    </source>
</reference>
<dbReference type="PANTHER" id="PTHR38025:SF1">
    <property type="entry name" value="TRP OPERON REPRESSOR"/>
    <property type="match status" value="1"/>
</dbReference>
<keyword evidence="10" id="KW-1185">Reference proteome</keyword>
<dbReference type="NCBIfam" id="TIGR01321">
    <property type="entry name" value="TrpR"/>
    <property type="match status" value="1"/>
</dbReference>
<accession>A0A9X0REW9</accession>
<comment type="similarity">
    <text evidence="2 8">Belongs to the TrpR family.</text>
</comment>
<dbReference type="EMBL" id="JACRUP010000033">
    <property type="protein sequence ID" value="MBC5853305.1"/>
    <property type="molecule type" value="Genomic_DNA"/>
</dbReference>
<dbReference type="PANTHER" id="PTHR38025">
    <property type="entry name" value="TRP OPERON REPRESSOR"/>
    <property type="match status" value="1"/>
</dbReference>
<evidence type="ECO:0000256" key="1">
    <source>
        <dbReference type="ARBA" id="ARBA00004496"/>
    </source>
</evidence>
<evidence type="ECO:0000256" key="2">
    <source>
        <dbReference type="ARBA" id="ARBA00007027"/>
    </source>
</evidence>
<dbReference type="GO" id="GO:0003700">
    <property type="term" value="F:DNA-binding transcription factor activity"/>
    <property type="evidence" value="ECO:0007669"/>
    <property type="project" value="UniProtKB-UniRule"/>
</dbReference>
<feature type="DNA-binding region" evidence="8">
    <location>
        <begin position="67"/>
        <end position="90"/>
    </location>
</feature>
<dbReference type="SUPFAM" id="SSF48295">
    <property type="entry name" value="TrpR-like"/>
    <property type="match status" value="1"/>
</dbReference>
<name>A0A9X0REW9_VIBME</name>
<dbReference type="HAMAP" id="MF_00475">
    <property type="entry name" value="Trp_repressor"/>
    <property type="match status" value="1"/>
</dbReference>
<dbReference type="Pfam" id="PF01371">
    <property type="entry name" value="Trp_repressor"/>
    <property type="match status" value="1"/>
</dbReference>
<dbReference type="GO" id="GO:0045892">
    <property type="term" value="P:negative regulation of DNA-templated transcription"/>
    <property type="evidence" value="ECO:0007669"/>
    <property type="project" value="UniProtKB-UniRule"/>
</dbReference>
<dbReference type="Gene3D" id="1.10.1270.10">
    <property type="entry name" value="TrpR-like"/>
    <property type="match status" value="1"/>
</dbReference>
<dbReference type="GO" id="GO:0005737">
    <property type="term" value="C:cytoplasm"/>
    <property type="evidence" value="ECO:0007669"/>
    <property type="project" value="UniProtKB-SubCell"/>
</dbReference>
<evidence type="ECO:0000256" key="8">
    <source>
        <dbReference type="HAMAP-Rule" id="MF_00475"/>
    </source>
</evidence>
<evidence type="ECO:0000256" key="3">
    <source>
        <dbReference type="ARBA" id="ARBA00022490"/>
    </source>
</evidence>
<dbReference type="InterPro" id="IPR038116">
    <property type="entry name" value="TrpR-like_sf"/>
</dbReference>
<evidence type="ECO:0000313" key="10">
    <source>
        <dbReference type="Proteomes" id="UP000615796"/>
    </source>
</evidence>
<dbReference type="InterPro" id="IPR000831">
    <property type="entry name" value="Trp_repress"/>
</dbReference>
<organism evidence="9 10">
    <name type="scientific">Vibrio metschnikovii</name>
    <dbReference type="NCBI Taxonomy" id="28172"/>
    <lineage>
        <taxon>Bacteria</taxon>
        <taxon>Pseudomonadati</taxon>
        <taxon>Pseudomonadota</taxon>
        <taxon>Gammaproteobacteria</taxon>
        <taxon>Vibrionales</taxon>
        <taxon>Vibrionaceae</taxon>
        <taxon>Vibrio</taxon>
    </lineage>
</organism>
<comment type="caution">
    <text evidence="9">The sequence shown here is derived from an EMBL/GenBank/DDBJ whole genome shotgun (WGS) entry which is preliminary data.</text>
</comment>
<dbReference type="InterPro" id="IPR010921">
    <property type="entry name" value="Trp_repressor/repl_initiator"/>
</dbReference>
<protein>
    <recommendedName>
        <fullName evidence="8">Trp operon repressor homolog</fullName>
    </recommendedName>
</protein>
<keyword evidence="5 8" id="KW-0805">Transcription regulation</keyword>
<comment type="subunit">
    <text evidence="8">Homodimer.</text>
</comment>
<sequence length="105" mass="11766">MYHLTSTTMSTQPDYSDWSELLTLVQQAASLDQHEMLLTMLMTPDEREALVARINILCELLKGELSQRQMSQLLGVGVATITRGSNELKSRSLTEREALASLLLK</sequence>
<evidence type="ECO:0000313" key="9">
    <source>
        <dbReference type="EMBL" id="MBC5853305.1"/>
    </source>
</evidence>
<keyword evidence="4 8" id="KW-0678">Repressor</keyword>
<dbReference type="InterPro" id="IPR013335">
    <property type="entry name" value="Trp_repress_bac"/>
</dbReference>
<dbReference type="PIRSF" id="PIRSF003196">
    <property type="entry name" value="Trp_repressor"/>
    <property type="match status" value="1"/>
</dbReference>
<dbReference type="Proteomes" id="UP000615796">
    <property type="component" value="Unassembled WGS sequence"/>
</dbReference>
<keyword evidence="7 8" id="KW-0804">Transcription</keyword>
<proteinExistence type="inferred from homology"/>
<comment type="function">
    <text evidence="8">This protein is an aporepressor. When complexed with L-tryptophan it binds the operator region of the trp operon and prevents the initiation of transcription.</text>
</comment>
<keyword evidence="6 8" id="KW-0238">DNA-binding</keyword>
<dbReference type="AlphaFoldDB" id="A0A9X0REW9"/>
<dbReference type="GO" id="GO:0043565">
    <property type="term" value="F:sequence-specific DNA binding"/>
    <property type="evidence" value="ECO:0007669"/>
    <property type="project" value="UniProtKB-UniRule"/>
</dbReference>
<gene>
    <name evidence="8 9" type="primary">trpR</name>
    <name evidence="9" type="ORF">H8Q88_20715</name>
</gene>
<evidence type="ECO:0000256" key="7">
    <source>
        <dbReference type="ARBA" id="ARBA00023163"/>
    </source>
</evidence>
<evidence type="ECO:0000256" key="4">
    <source>
        <dbReference type="ARBA" id="ARBA00022491"/>
    </source>
</evidence>
<comment type="subcellular location">
    <subcellularLocation>
        <location evidence="1 8">Cytoplasm</location>
    </subcellularLocation>
</comment>
<keyword evidence="3 8" id="KW-0963">Cytoplasm</keyword>
<evidence type="ECO:0000256" key="5">
    <source>
        <dbReference type="ARBA" id="ARBA00023015"/>
    </source>
</evidence>